<comment type="caution">
    <text evidence="2">The sequence shown here is derived from an EMBL/GenBank/DDBJ whole genome shotgun (WGS) entry which is preliminary data.</text>
</comment>
<gene>
    <name evidence="2" type="ORF">DFP72DRAFT_824242</name>
</gene>
<keyword evidence="3" id="KW-1185">Reference proteome</keyword>
<evidence type="ECO:0000313" key="3">
    <source>
        <dbReference type="Proteomes" id="UP000521943"/>
    </source>
</evidence>
<evidence type="ECO:0008006" key="4">
    <source>
        <dbReference type="Google" id="ProtNLM"/>
    </source>
</evidence>
<protein>
    <recommendedName>
        <fullName evidence="4">F-box domain-containing protein</fullName>
    </recommendedName>
</protein>
<dbReference type="OrthoDB" id="3258324at2759"/>
<feature type="non-terminal residue" evidence="2">
    <location>
        <position position="1"/>
    </location>
</feature>
<feature type="region of interest" description="Disordered" evidence="1">
    <location>
        <begin position="143"/>
        <end position="164"/>
    </location>
</feature>
<evidence type="ECO:0000256" key="1">
    <source>
        <dbReference type="SAM" id="MobiDB-lite"/>
    </source>
</evidence>
<accession>A0A8H6HG04</accession>
<dbReference type="AlphaFoldDB" id="A0A8H6HG04"/>
<sequence length="533" mass="59813">LPNELWSRIFYFCSTPPYPPFVSSAFSTSPPQHSHSCLLEMNRTSMWLKCQLTLVSKRWCSIATPVLFQHIWIANGRDAERLARVLETPIKHTSPRSGERFGLYIRHIHVETPTYDRCPPQPLLTLLEHASCIRTFSDIHSIRRSPNSSTGSESCTVLPRPASPPMTDEEIMTFLLDRLCQTGRIRRLCWTVYDSDACTSRRGLTEAYFRQVLEPKLRKARGALEHLELSISADCRWTGGPSFLDIALNENRRLPTLPPSKASYVLPMAMESNGLDLPRLRSLKVGTDDALLGALTPWRIPRFQNLCLVSDTFSTLGPGLSNFLHHHGGKLVQLELCHESKLAGAEYRLTPHPASHLSYGFTIPGQRTNPRPLHTLADLCPKLIELIYDAETIPTYQLSDRTAPHPLMTSHPGLRFIGIRNIENLIYEGLERLERRAGGQHMAGEETVRPQVMVAADPSRAISKYEGEAWSAVLSQFRALLDRDLFPSLVVPYRPRPGPKAAAKARLWAAKAHRNPGPSLEPPNWSGAARLTA</sequence>
<dbReference type="EMBL" id="JACGCI010000104">
    <property type="protein sequence ID" value="KAF6745582.1"/>
    <property type="molecule type" value="Genomic_DNA"/>
</dbReference>
<feature type="compositionally biased region" description="Polar residues" evidence="1">
    <location>
        <begin position="144"/>
        <end position="155"/>
    </location>
</feature>
<reference evidence="2 3" key="1">
    <citation type="submission" date="2020-07" db="EMBL/GenBank/DDBJ databases">
        <title>Comparative genomics of pyrophilous fungi reveals a link between fire events and developmental genes.</title>
        <authorList>
            <consortium name="DOE Joint Genome Institute"/>
            <person name="Steindorff A.S."/>
            <person name="Carver A."/>
            <person name="Calhoun S."/>
            <person name="Stillman K."/>
            <person name="Liu H."/>
            <person name="Lipzen A."/>
            <person name="Pangilinan J."/>
            <person name="Labutti K."/>
            <person name="Bruns T.D."/>
            <person name="Grigoriev I.V."/>
        </authorList>
    </citation>
    <scope>NUCLEOTIDE SEQUENCE [LARGE SCALE GENOMIC DNA]</scope>
    <source>
        <strain evidence="2 3">CBS 144469</strain>
    </source>
</reference>
<evidence type="ECO:0000313" key="2">
    <source>
        <dbReference type="EMBL" id="KAF6745582.1"/>
    </source>
</evidence>
<dbReference type="Proteomes" id="UP000521943">
    <property type="component" value="Unassembled WGS sequence"/>
</dbReference>
<name>A0A8H6HG04_9AGAR</name>
<feature type="region of interest" description="Disordered" evidence="1">
    <location>
        <begin position="513"/>
        <end position="533"/>
    </location>
</feature>
<organism evidence="2 3">
    <name type="scientific">Ephemerocybe angulata</name>
    <dbReference type="NCBI Taxonomy" id="980116"/>
    <lineage>
        <taxon>Eukaryota</taxon>
        <taxon>Fungi</taxon>
        <taxon>Dikarya</taxon>
        <taxon>Basidiomycota</taxon>
        <taxon>Agaricomycotina</taxon>
        <taxon>Agaricomycetes</taxon>
        <taxon>Agaricomycetidae</taxon>
        <taxon>Agaricales</taxon>
        <taxon>Agaricineae</taxon>
        <taxon>Psathyrellaceae</taxon>
        <taxon>Ephemerocybe</taxon>
    </lineage>
</organism>
<proteinExistence type="predicted"/>